<keyword evidence="2" id="KW-1185">Reference proteome</keyword>
<dbReference type="AlphaFoldDB" id="A0A1D8GH91"/>
<accession>A0A1D8GH91</accession>
<proteinExistence type="predicted"/>
<name>A0A1D8GH91_9FIRM</name>
<dbReference type="Proteomes" id="UP000095743">
    <property type="component" value="Chromosome"/>
</dbReference>
<organism evidence="1 2">
    <name type="scientific">Geosporobacter ferrireducens</name>
    <dbReference type="NCBI Taxonomy" id="1424294"/>
    <lineage>
        <taxon>Bacteria</taxon>
        <taxon>Bacillati</taxon>
        <taxon>Bacillota</taxon>
        <taxon>Clostridia</taxon>
        <taxon>Peptostreptococcales</taxon>
        <taxon>Thermotaleaceae</taxon>
        <taxon>Geosporobacter</taxon>
    </lineage>
</organism>
<evidence type="ECO:0000313" key="2">
    <source>
        <dbReference type="Proteomes" id="UP000095743"/>
    </source>
</evidence>
<protein>
    <submittedName>
        <fullName evidence="1">Uncharacterized protein</fullName>
    </submittedName>
</protein>
<dbReference type="EMBL" id="CP017269">
    <property type="protein sequence ID" value="AOT70258.1"/>
    <property type="molecule type" value="Genomic_DNA"/>
</dbReference>
<reference evidence="1 2" key="1">
    <citation type="submission" date="2016-09" db="EMBL/GenBank/DDBJ databases">
        <title>Genomic analysis reveals versatility of anaerobic energy metabolism of Geosporobacter ferrireducens IRF9 of phylum Firmicutes.</title>
        <authorList>
            <person name="Kim S.-J."/>
        </authorList>
    </citation>
    <scope>NUCLEOTIDE SEQUENCE [LARGE SCALE GENOMIC DNA]</scope>
    <source>
        <strain evidence="1 2">IRF9</strain>
    </source>
</reference>
<dbReference type="STRING" id="1424294.Gferi_12025"/>
<gene>
    <name evidence="1" type="ORF">Gferi_12025</name>
</gene>
<dbReference type="KEGG" id="gfe:Gferi_12025"/>
<evidence type="ECO:0000313" key="1">
    <source>
        <dbReference type="EMBL" id="AOT70258.1"/>
    </source>
</evidence>
<sequence>MLLCIVHAACGYRFPKRGKLHKISLRIHKYAEMGPCSLKAILALFIKILEEGGKKNGKSKSTEHKEKRTF</sequence>